<organism evidence="7 8">
    <name type="scientific">Lachnellula subtilissima</name>
    <dbReference type="NCBI Taxonomy" id="602034"/>
    <lineage>
        <taxon>Eukaryota</taxon>
        <taxon>Fungi</taxon>
        <taxon>Dikarya</taxon>
        <taxon>Ascomycota</taxon>
        <taxon>Pezizomycotina</taxon>
        <taxon>Leotiomycetes</taxon>
        <taxon>Helotiales</taxon>
        <taxon>Lachnaceae</taxon>
        <taxon>Lachnellula</taxon>
    </lineage>
</organism>
<comment type="cofactor">
    <cofactor evidence="1">
        <name>heme</name>
        <dbReference type="ChEBI" id="CHEBI:30413"/>
    </cofactor>
</comment>
<dbReference type="PANTHER" id="PTHR24305">
    <property type="entry name" value="CYTOCHROME P450"/>
    <property type="match status" value="1"/>
</dbReference>
<sequence>MFFYFVIAIAVGSFILSSLLKSFKSLKRNIAIVKTTGIPYRIASIDGIAGFFWTGIHDVILNTLRRLPYSRGWLWPILIEPHRNWHYAQELRDALGEVFIIVSPGQIYLDSCNAEVIAQVSTHRENFVKPVEIYGIIDMFGKNLLTTEGDTWKRHRKVVGPAFSERSNSLVWKESLRQGVGMLKFWAGRAENSAHSMEVGDTATDSALLTFNVISAAGFGIRQLWEEDDEDQLGNKVVPGFNTSKLKPNHKLAFKDAVNTLTGSIIWFAIFPVWLLEKSPFQVHKTLIQSFHECSDYFRELYAYKLQQIEQDEKAEAGTMDLMGKCYTSESWHIRKLTSAGPLVKASENIENSKGLYLTKQEVMANAFILIFAGHETSGGTTHHSFLWLAIKLSVQAQLQADIDAVVDSDVWSTWTYESDLGRLSQSMVGAVINETLRLLPPIIDIPKIVREKPQTLMWDGKTVTVPARTIIHLSAAAVHRNPRYYPHSPSTVSKKEHDLDDWVPERWFSSLKQAGKSDAPEIASVENAPKKLFVPIKGSYIPFSEGARSCPGKRFAQIEITAVLSVIFKTHSVELDVSAWASDEEIETMDKDERRVVYEKAIEMARRMIFESETIVVLQMQEKCALRFVKRGGERFRNCYV</sequence>
<keyword evidence="5" id="KW-0349">Heme</keyword>
<evidence type="ECO:0000256" key="3">
    <source>
        <dbReference type="ARBA" id="ARBA00022723"/>
    </source>
</evidence>
<dbReference type="GO" id="GO:0004497">
    <property type="term" value="F:monooxygenase activity"/>
    <property type="evidence" value="ECO:0007669"/>
    <property type="project" value="UniProtKB-KW"/>
</dbReference>
<feature type="transmembrane region" description="Helical" evidence="6">
    <location>
        <begin position="6"/>
        <end position="23"/>
    </location>
</feature>
<dbReference type="InterPro" id="IPR036396">
    <property type="entry name" value="Cyt_P450_sf"/>
</dbReference>
<keyword evidence="6" id="KW-0812">Transmembrane</keyword>
<evidence type="ECO:0000313" key="7">
    <source>
        <dbReference type="EMBL" id="TVY36928.1"/>
    </source>
</evidence>
<evidence type="ECO:0000256" key="4">
    <source>
        <dbReference type="ARBA" id="ARBA00023004"/>
    </source>
</evidence>
<gene>
    <name evidence="7" type="primary">Cyp3a13_0</name>
    <name evidence="7" type="ORF">LSUB1_G005439</name>
</gene>
<accession>A0A8H8RMP4</accession>
<dbReference type="EMBL" id="QGMJ01000387">
    <property type="protein sequence ID" value="TVY36928.1"/>
    <property type="molecule type" value="Genomic_DNA"/>
</dbReference>
<comment type="caution">
    <text evidence="7">The sequence shown here is derived from an EMBL/GenBank/DDBJ whole genome shotgun (WGS) entry which is preliminary data.</text>
</comment>
<comment type="similarity">
    <text evidence="2 5">Belongs to the cytochrome P450 family.</text>
</comment>
<keyword evidence="6" id="KW-0472">Membrane</keyword>
<evidence type="ECO:0000313" key="8">
    <source>
        <dbReference type="Proteomes" id="UP000462212"/>
    </source>
</evidence>
<evidence type="ECO:0000256" key="1">
    <source>
        <dbReference type="ARBA" id="ARBA00001971"/>
    </source>
</evidence>
<dbReference type="PANTHER" id="PTHR24305:SF166">
    <property type="entry name" value="CYTOCHROME P450 12A4, MITOCHONDRIAL-RELATED"/>
    <property type="match status" value="1"/>
</dbReference>
<dbReference type="Proteomes" id="UP000462212">
    <property type="component" value="Unassembled WGS sequence"/>
</dbReference>
<keyword evidence="5" id="KW-0560">Oxidoreductase</keyword>
<evidence type="ECO:0000256" key="5">
    <source>
        <dbReference type="RuleBase" id="RU000461"/>
    </source>
</evidence>
<protein>
    <submittedName>
        <fullName evidence="7">Cytochrome P450</fullName>
    </submittedName>
</protein>
<keyword evidence="6" id="KW-1133">Transmembrane helix</keyword>
<reference evidence="7 8" key="1">
    <citation type="submission" date="2018-05" db="EMBL/GenBank/DDBJ databases">
        <title>Genome sequencing and assembly of the regulated plant pathogen Lachnellula willkommii and related sister species for the development of diagnostic species identification markers.</title>
        <authorList>
            <person name="Giroux E."/>
            <person name="Bilodeau G."/>
        </authorList>
    </citation>
    <scope>NUCLEOTIDE SEQUENCE [LARGE SCALE GENOMIC DNA]</scope>
    <source>
        <strain evidence="7 8">CBS 197.66</strain>
    </source>
</reference>
<keyword evidence="8" id="KW-1185">Reference proteome</keyword>
<dbReference type="InterPro" id="IPR050121">
    <property type="entry name" value="Cytochrome_P450_monoxygenase"/>
</dbReference>
<dbReference type="InterPro" id="IPR017972">
    <property type="entry name" value="Cyt_P450_CS"/>
</dbReference>
<dbReference type="Pfam" id="PF00067">
    <property type="entry name" value="p450"/>
    <property type="match status" value="1"/>
</dbReference>
<dbReference type="GO" id="GO:0005506">
    <property type="term" value="F:iron ion binding"/>
    <property type="evidence" value="ECO:0007669"/>
    <property type="project" value="InterPro"/>
</dbReference>
<dbReference type="PRINTS" id="PR00385">
    <property type="entry name" value="P450"/>
</dbReference>
<dbReference type="AlphaFoldDB" id="A0A8H8RMP4"/>
<keyword evidence="3 5" id="KW-0479">Metal-binding</keyword>
<keyword evidence="5" id="KW-0503">Monooxygenase</keyword>
<proteinExistence type="inferred from homology"/>
<dbReference type="GO" id="GO:0016705">
    <property type="term" value="F:oxidoreductase activity, acting on paired donors, with incorporation or reduction of molecular oxygen"/>
    <property type="evidence" value="ECO:0007669"/>
    <property type="project" value="InterPro"/>
</dbReference>
<dbReference type="Gene3D" id="1.10.630.10">
    <property type="entry name" value="Cytochrome P450"/>
    <property type="match status" value="1"/>
</dbReference>
<name>A0A8H8RMP4_9HELO</name>
<keyword evidence="4 5" id="KW-0408">Iron</keyword>
<dbReference type="PROSITE" id="PS00086">
    <property type="entry name" value="CYTOCHROME_P450"/>
    <property type="match status" value="1"/>
</dbReference>
<evidence type="ECO:0000256" key="2">
    <source>
        <dbReference type="ARBA" id="ARBA00010617"/>
    </source>
</evidence>
<evidence type="ECO:0000256" key="6">
    <source>
        <dbReference type="SAM" id="Phobius"/>
    </source>
</evidence>
<dbReference type="SUPFAM" id="SSF48264">
    <property type="entry name" value="Cytochrome P450"/>
    <property type="match status" value="1"/>
</dbReference>
<dbReference type="GO" id="GO:0020037">
    <property type="term" value="F:heme binding"/>
    <property type="evidence" value="ECO:0007669"/>
    <property type="project" value="InterPro"/>
</dbReference>
<dbReference type="OrthoDB" id="1470350at2759"/>
<dbReference type="InterPro" id="IPR001128">
    <property type="entry name" value="Cyt_P450"/>
</dbReference>